<evidence type="ECO:0000256" key="13">
    <source>
        <dbReference type="ARBA" id="ARBA00023204"/>
    </source>
</evidence>
<dbReference type="PANTHER" id="PTHR11076:SF33">
    <property type="entry name" value="DNA POLYMERASE KAPPA"/>
    <property type="match status" value="1"/>
</dbReference>
<evidence type="ECO:0000256" key="4">
    <source>
        <dbReference type="ARBA" id="ARBA00022490"/>
    </source>
</evidence>
<dbReference type="Gene3D" id="3.30.1490.100">
    <property type="entry name" value="DNA polymerase, Y-family, little finger domain"/>
    <property type="match status" value="1"/>
</dbReference>
<dbReference type="Pfam" id="PF21999">
    <property type="entry name" value="IMS_HHH_1"/>
    <property type="match status" value="1"/>
</dbReference>
<keyword evidence="3 16" id="KW-0515">Mutator protein</keyword>
<evidence type="ECO:0000256" key="14">
    <source>
        <dbReference type="ARBA" id="ARBA00025589"/>
    </source>
</evidence>
<dbReference type="PROSITE" id="PS50173">
    <property type="entry name" value="UMUC"/>
    <property type="match status" value="1"/>
</dbReference>
<proteinExistence type="inferred from homology"/>
<dbReference type="PANTHER" id="PTHR11076">
    <property type="entry name" value="DNA REPAIR POLYMERASE UMUC / TRANSFERASE FAMILY MEMBER"/>
    <property type="match status" value="1"/>
</dbReference>
<comment type="caution">
    <text evidence="18">The sequence shown here is derived from an EMBL/GenBank/DDBJ whole genome shotgun (WGS) entry which is preliminary data.</text>
</comment>
<dbReference type="Pfam" id="PF00817">
    <property type="entry name" value="IMS"/>
    <property type="match status" value="1"/>
</dbReference>
<evidence type="ECO:0000256" key="6">
    <source>
        <dbReference type="ARBA" id="ARBA00022695"/>
    </source>
</evidence>
<evidence type="ECO:0000256" key="5">
    <source>
        <dbReference type="ARBA" id="ARBA00022679"/>
    </source>
</evidence>
<feature type="binding site" evidence="16">
    <location>
        <position position="115"/>
    </location>
    <ligand>
        <name>Mg(2+)</name>
        <dbReference type="ChEBI" id="CHEBI:18420"/>
    </ligand>
</feature>
<reference evidence="19" key="1">
    <citation type="journal article" date="2019" name="Int. J. Syst. Evol. Microbiol.">
        <title>The Global Catalogue of Microorganisms (GCM) 10K type strain sequencing project: providing services to taxonomists for standard genome sequencing and annotation.</title>
        <authorList>
            <consortium name="The Broad Institute Genomics Platform"/>
            <consortium name="The Broad Institute Genome Sequencing Center for Infectious Disease"/>
            <person name="Wu L."/>
            <person name="Ma J."/>
        </authorList>
    </citation>
    <scope>NUCLEOTIDE SEQUENCE [LARGE SCALE GENOMIC DNA]</scope>
    <source>
        <strain evidence="19">JCM 18541</strain>
    </source>
</reference>
<dbReference type="Pfam" id="PF11799">
    <property type="entry name" value="IMS_C"/>
    <property type="match status" value="1"/>
</dbReference>
<keyword evidence="6 16" id="KW-0548">Nucleotidyltransferase</keyword>
<dbReference type="EMBL" id="BAABKP010000006">
    <property type="protein sequence ID" value="GAA4800321.1"/>
    <property type="molecule type" value="Genomic_DNA"/>
</dbReference>
<keyword evidence="5 16" id="KW-0808">Transferase</keyword>
<evidence type="ECO:0000256" key="2">
    <source>
        <dbReference type="ARBA" id="ARBA00010945"/>
    </source>
</evidence>
<dbReference type="SUPFAM" id="SSF56672">
    <property type="entry name" value="DNA/RNA polymerases"/>
    <property type="match status" value="1"/>
</dbReference>
<dbReference type="SUPFAM" id="SSF100879">
    <property type="entry name" value="Lesion bypass DNA polymerase (Y-family), little finger domain"/>
    <property type="match status" value="1"/>
</dbReference>
<dbReference type="HAMAP" id="MF_01113">
    <property type="entry name" value="DNApol_IV"/>
    <property type="match status" value="1"/>
</dbReference>
<comment type="catalytic activity">
    <reaction evidence="15 16">
        <text>DNA(n) + a 2'-deoxyribonucleoside 5'-triphosphate = DNA(n+1) + diphosphate</text>
        <dbReference type="Rhea" id="RHEA:22508"/>
        <dbReference type="Rhea" id="RHEA-COMP:17339"/>
        <dbReference type="Rhea" id="RHEA-COMP:17340"/>
        <dbReference type="ChEBI" id="CHEBI:33019"/>
        <dbReference type="ChEBI" id="CHEBI:61560"/>
        <dbReference type="ChEBI" id="CHEBI:173112"/>
        <dbReference type="EC" id="2.7.7.7"/>
    </reaction>
</comment>
<feature type="domain" description="UmuC" evidence="17">
    <location>
        <begin position="18"/>
        <end position="197"/>
    </location>
</feature>
<dbReference type="Proteomes" id="UP001500187">
    <property type="component" value="Unassembled WGS sequence"/>
</dbReference>
<comment type="subunit">
    <text evidence="16">Monomer.</text>
</comment>
<keyword evidence="9 16" id="KW-0227">DNA damage</keyword>
<evidence type="ECO:0000256" key="15">
    <source>
        <dbReference type="ARBA" id="ARBA00049244"/>
    </source>
</evidence>
<evidence type="ECO:0000256" key="16">
    <source>
        <dbReference type="HAMAP-Rule" id="MF_01113"/>
    </source>
</evidence>
<keyword evidence="4 16" id="KW-0963">Cytoplasm</keyword>
<dbReference type="Gene3D" id="3.30.70.270">
    <property type="match status" value="1"/>
</dbReference>
<comment type="cofactor">
    <cofactor evidence="16">
        <name>Mg(2+)</name>
        <dbReference type="ChEBI" id="CHEBI:18420"/>
    </cofactor>
    <text evidence="16">Binds 2 magnesium ions per subunit.</text>
</comment>
<dbReference type="EC" id="2.7.7.7" evidence="16"/>
<dbReference type="CDD" id="cd03586">
    <property type="entry name" value="PolY_Pol_IV_kappa"/>
    <property type="match status" value="1"/>
</dbReference>
<feature type="binding site" evidence="16">
    <location>
        <position position="22"/>
    </location>
    <ligand>
        <name>Mg(2+)</name>
        <dbReference type="ChEBI" id="CHEBI:18420"/>
    </ligand>
</feature>
<dbReference type="InterPro" id="IPR017961">
    <property type="entry name" value="DNA_pol_Y-fam_little_finger"/>
</dbReference>
<keyword evidence="13 16" id="KW-0234">DNA repair</keyword>
<dbReference type="InterPro" id="IPR053848">
    <property type="entry name" value="IMS_HHH_1"/>
</dbReference>
<evidence type="ECO:0000256" key="1">
    <source>
        <dbReference type="ARBA" id="ARBA00004496"/>
    </source>
</evidence>
<dbReference type="InterPro" id="IPR043128">
    <property type="entry name" value="Rev_trsase/Diguanyl_cyclase"/>
</dbReference>
<name>A0ABP9BYB0_9MICC</name>
<keyword evidence="19" id="KW-1185">Reference proteome</keyword>
<evidence type="ECO:0000259" key="17">
    <source>
        <dbReference type="PROSITE" id="PS50173"/>
    </source>
</evidence>
<feature type="site" description="Substrate discrimination" evidence="16">
    <location>
        <position position="27"/>
    </location>
</feature>
<evidence type="ECO:0000256" key="12">
    <source>
        <dbReference type="ARBA" id="ARBA00023125"/>
    </source>
</evidence>
<sequence length="417" mass="45906">MAVHHRGDTTARPPHPIIMHLDMDAFFVNVELLSRPELRGQKIIVAHDSPRSVVLSASYEARRYGVGSAMPLARAKQMCPGATIVEPSAHYRDYSARVMDILRDITDRVEQVSVDEAFVDLTGAVRTQGSPAFIAQKARDRIAGELNLPSSVGISSSKFIAKMASTGSKPNGLWVVPPSRVQEFLDPLPVGNLWGVGKKSEAALESLGIHTVQQLREYELPWLQLKFGQSAGAHLHAMARGVDPRPVVTHREEKSMGAEHTFSVDVTESEHISQAVYHLCLKVARRLRTAHRQTRTLSLKIRFSDFETLARACPLDAPTSSGKAMYEAVMKQLHQLDFLDPAGDAPRAFRLLGVRAEKLEDSGAGVQLALLETSLTQSVPEASAHWLEAEETMDRIHAKFGSRGLLPARLLHPPPEQ</sequence>
<keyword evidence="12 16" id="KW-0238">DNA-binding</keyword>
<dbReference type="InterPro" id="IPR022880">
    <property type="entry name" value="DNApol_IV"/>
</dbReference>
<gene>
    <name evidence="16 18" type="primary">dinB</name>
    <name evidence="18" type="ORF">GCM10023352_20470</name>
</gene>
<evidence type="ECO:0000256" key="7">
    <source>
        <dbReference type="ARBA" id="ARBA00022705"/>
    </source>
</evidence>
<dbReference type="InterPro" id="IPR050116">
    <property type="entry name" value="DNA_polymerase-Y"/>
</dbReference>
<dbReference type="Gene3D" id="3.40.1170.60">
    <property type="match status" value="1"/>
</dbReference>
<keyword evidence="8 16" id="KW-0479">Metal-binding</keyword>
<accession>A0ABP9BYB0</accession>
<dbReference type="InterPro" id="IPR001126">
    <property type="entry name" value="UmuC"/>
</dbReference>
<protein>
    <recommendedName>
        <fullName evidence="16">DNA polymerase IV</fullName>
        <shortName evidence="16">Pol IV</shortName>
        <ecNumber evidence="16">2.7.7.7</ecNumber>
    </recommendedName>
</protein>
<dbReference type="InterPro" id="IPR036775">
    <property type="entry name" value="DNA_pol_Y-fam_lit_finger_sf"/>
</dbReference>
<evidence type="ECO:0000313" key="18">
    <source>
        <dbReference type="EMBL" id="GAA4800321.1"/>
    </source>
</evidence>
<organism evidence="18 19">
    <name type="scientific">Rothia endophytica</name>
    <dbReference type="NCBI Taxonomy" id="1324766"/>
    <lineage>
        <taxon>Bacteria</taxon>
        <taxon>Bacillati</taxon>
        <taxon>Actinomycetota</taxon>
        <taxon>Actinomycetes</taxon>
        <taxon>Micrococcales</taxon>
        <taxon>Micrococcaceae</taxon>
        <taxon>Rothia</taxon>
    </lineage>
</organism>
<keyword evidence="10 16" id="KW-0460">Magnesium</keyword>
<dbReference type="Gene3D" id="1.10.150.20">
    <property type="entry name" value="5' to 3' exonuclease, C-terminal subdomain"/>
    <property type="match status" value="1"/>
</dbReference>
<keyword evidence="11 16" id="KW-0239">DNA-directed DNA polymerase</keyword>
<dbReference type="NCBIfam" id="NF002677">
    <property type="entry name" value="PRK02406.1"/>
    <property type="match status" value="1"/>
</dbReference>
<comment type="subcellular location">
    <subcellularLocation>
        <location evidence="1 16">Cytoplasm</location>
    </subcellularLocation>
</comment>
<evidence type="ECO:0000256" key="10">
    <source>
        <dbReference type="ARBA" id="ARBA00022842"/>
    </source>
</evidence>
<evidence type="ECO:0000313" key="19">
    <source>
        <dbReference type="Proteomes" id="UP001500187"/>
    </source>
</evidence>
<dbReference type="RefSeq" id="WP_345447239.1">
    <property type="nucleotide sequence ID" value="NZ_BAABKP010000006.1"/>
</dbReference>
<keyword evidence="7 16" id="KW-0235">DNA replication</keyword>
<comment type="function">
    <text evidence="14 16">Poorly processive, error-prone DNA polymerase involved in untargeted mutagenesis. Copies undamaged DNA at stalled replication forks, which arise in vivo from mismatched or misaligned primer ends. These misaligned primers can be extended by PolIV. Exhibits no 3'-5' exonuclease (proofreading) activity. May be involved in translesional synthesis, in conjunction with the beta clamp from PolIII.</text>
</comment>
<dbReference type="InterPro" id="IPR043502">
    <property type="entry name" value="DNA/RNA_pol_sf"/>
</dbReference>
<evidence type="ECO:0000256" key="8">
    <source>
        <dbReference type="ARBA" id="ARBA00022723"/>
    </source>
</evidence>
<evidence type="ECO:0000256" key="9">
    <source>
        <dbReference type="ARBA" id="ARBA00022763"/>
    </source>
</evidence>
<evidence type="ECO:0000256" key="11">
    <source>
        <dbReference type="ARBA" id="ARBA00022932"/>
    </source>
</evidence>
<comment type="similarity">
    <text evidence="2 16">Belongs to the DNA polymerase type-Y family.</text>
</comment>
<feature type="active site" evidence="16">
    <location>
        <position position="116"/>
    </location>
</feature>
<evidence type="ECO:0000256" key="3">
    <source>
        <dbReference type="ARBA" id="ARBA00022457"/>
    </source>
</evidence>